<comment type="caution">
    <text evidence="1">The sequence shown here is derived from an EMBL/GenBank/DDBJ whole genome shotgun (WGS) entry which is preliminary data.</text>
</comment>
<evidence type="ECO:0000313" key="1">
    <source>
        <dbReference type="EMBL" id="CAH0037734.1"/>
    </source>
</evidence>
<organism evidence="1 2">
    <name type="scientific">Clonostachys solani</name>
    <dbReference type="NCBI Taxonomy" id="160281"/>
    <lineage>
        <taxon>Eukaryota</taxon>
        <taxon>Fungi</taxon>
        <taxon>Dikarya</taxon>
        <taxon>Ascomycota</taxon>
        <taxon>Pezizomycotina</taxon>
        <taxon>Sordariomycetes</taxon>
        <taxon>Hypocreomycetidae</taxon>
        <taxon>Hypocreales</taxon>
        <taxon>Bionectriaceae</taxon>
        <taxon>Clonostachys</taxon>
    </lineage>
</organism>
<gene>
    <name evidence="1" type="ORF">CSOL1703_00002974</name>
</gene>
<proteinExistence type="predicted"/>
<reference evidence="2" key="1">
    <citation type="submission" date="2019-06" db="EMBL/GenBank/DDBJ databases">
        <authorList>
            <person name="Broberg M."/>
        </authorList>
    </citation>
    <scope>NUCLEOTIDE SEQUENCE [LARGE SCALE GENOMIC DNA]</scope>
</reference>
<reference evidence="1 2" key="2">
    <citation type="submission" date="2021-10" db="EMBL/GenBank/DDBJ databases">
        <authorList>
            <person name="Piombo E."/>
        </authorList>
    </citation>
    <scope>NUCLEOTIDE SEQUENCE [LARGE SCALE GENOMIC DNA]</scope>
</reference>
<dbReference type="AlphaFoldDB" id="A0A9N9YVC2"/>
<name>A0A9N9YVC2_9HYPO</name>
<keyword evidence="2" id="KW-1185">Reference proteome</keyword>
<dbReference type="EMBL" id="CABFOC020000002">
    <property type="protein sequence ID" value="CAH0037734.1"/>
    <property type="molecule type" value="Genomic_DNA"/>
</dbReference>
<accession>A0A9N9YVC2</accession>
<dbReference type="Proteomes" id="UP000775872">
    <property type="component" value="Unassembled WGS sequence"/>
</dbReference>
<sequence>MLKFKTYSTSPWYDKERASRAQAGLFDSFAVSVICEVARIRVCATTTNHLLLRGRISDNPSTDASALPPLPLLLMLMSGGELGSECLEDLLPSRNSMRGESASLQAEPS</sequence>
<protein>
    <submittedName>
        <fullName evidence="1">Uncharacterized protein</fullName>
    </submittedName>
</protein>
<dbReference type="OrthoDB" id="10364271at2759"/>
<evidence type="ECO:0000313" key="2">
    <source>
        <dbReference type="Proteomes" id="UP000775872"/>
    </source>
</evidence>